<reference evidence="1 2" key="1">
    <citation type="submission" date="2019-06" db="EMBL/GenBank/DDBJ databases">
        <authorList>
            <person name="Palmer J.M."/>
        </authorList>
    </citation>
    <scope>NUCLEOTIDE SEQUENCE [LARGE SCALE GENOMIC DNA]</scope>
    <source>
        <strain evidence="1 2">TWF102</strain>
    </source>
</reference>
<evidence type="ECO:0000313" key="2">
    <source>
        <dbReference type="Proteomes" id="UP000475325"/>
    </source>
</evidence>
<comment type="caution">
    <text evidence="1">The sequence shown here is derived from an EMBL/GenBank/DDBJ whole genome shotgun (WGS) entry which is preliminary data.</text>
</comment>
<name>A0A7C8MVI7_ORBOL</name>
<organism evidence="1 2">
    <name type="scientific">Orbilia oligospora</name>
    <name type="common">Nematode-trapping fungus</name>
    <name type="synonym">Arthrobotrys oligospora</name>
    <dbReference type="NCBI Taxonomy" id="2813651"/>
    <lineage>
        <taxon>Eukaryota</taxon>
        <taxon>Fungi</taxon>
        <taxon>Dikarya</taxon>
        <taxon>Ascomycota</taxon>
        <taxon>Pezizomycotina</taxon>
        <taxon>Orbiliomycetes</taxon>
        <taxon>Orbiliales</taxon>
        <taxon>Orbiliaceae</taxon>
        <taxon>Orbilia</taxon>
    </lineage>
</organism>
<evidence type="ECO:0000313" key="1">
    <source>
        <dbReference type="EMBL" id="KAF3080159.1"/>
    </source>
</evidence>
<gene>
    <name evidence="1" type="ORF">TWF102_002467</name>
</gene>
<proteinExistence type="predicted"/>
<accession>A0A7C8MVI7</accession>
<sequence length="75" mass="8276">MQERKKEIGTPLHARGSKATWDYGTGIQVLRALAMRTASGQRSESARAAVQNGNIPMLYNLSKHQLRGALCPILR</sequence>
<dbReference type="Proteomes" id="UP000475325">
    <property type="component" value="Unassembled WGS sequence"/>
</dbReference>
<dbReference type="EMBL" id="WIQW01000142">
    <property type="protein sequence ID" value="KAF3080159.1"/>
    <property type="molecule type" value="Genomic_DNA"/>
</dbReference>
<protein>
    <submittedName>
        <fullName evidence="1">Uncharacterized protein</fullName>
    </submittedName>
</protein>
<dbReference type="AlphaFoldDB" id="A0A7C8MVI7"/>